<reference evidence="1 2" key="1">
    <citation type="journal article" date="2018" name="Front. Microbiol.">
        <title>Jumbo Bacteriophages Are Represented Within an Increasing Diversity of Environmental Viruses Infecting the Emerging Phytopathogen, Dickeya solani.</title>
        <authorList>
            <person name="Day A.W."/>
            <person name="Ahn J."/>
            <person name="Salmond G.P.C."/>
        </authorList>
    </citation>
    <scope>NUCLEOTIDE SEQUENCE [LARGE SCALE GENOMIC DNA]</scope>
</reference>
<accession>A0A384ZX70</accession>
<name>A0A384ZX70_9CAUD</name>
<keyword evidence="2" id="KW-1185">Reference proteome</keyword>
<gene>
    <name evidence="1" type="ORF">JA29_122</name>
</gene>
<evidence type="ECO:0000313" key="1">
    <source>
        <dbReference type="EMBL" id="AXG66848.1"/>
    </source>
</evidence>
<organism evidence="1 2">
    <name type="scientific">Dickeya phage vB_DsoM_JA29</name>
    <dbReference type="NCBI Taxonomy" id="2283031"/>
    <lineage>
        <taxon>Viruses</taxon>
        <taxon>Duplodnaviria</taxon>
        <taxon>Heunggongvirae</taxon>
        <taxon>Uroviricota</taxon>
        <taxon>Caudoviricetes</taxon>
        <taxon>Salmondvirus</taxon>
        <taxon>Salmondvirus JA29</taxon>
    </lineage>
</organism>
<dbReference type="Proteomes" id="UP000263326">
    <property type="component" value="Segment"/>
</dbReference>
<sequence>MEIITRSLPSAGWKSGLPPSFDMKPFSGKQAYHISKAIEQDNLAPILLEALPEVLSIPIDMLSIQDAHALVFQQRMLIENFPLRVFWTCNKPLFEYANGVFPDLRDTDELPLNTFPCDAHNAGIIDESAVTVLTLRANSDEFDLPRMRNYEVAHESRFNWFIAHMGLNFDENYALIEKQTDLNLWMRLEEWVKAAQHGIPTTITMTCPVCKRESDRTWEMKAKIFEHA</sequence>
<protein>
    <submittedName>
        <fullName evidence="1">Uncharacterized protein</fullName>
    </submittedName>
</protein>
<dbReference type="EMBL" id="MH460461">
    <property type="protein sequence ID" value="AXG66848.1"/>
    <property type="molecule type" value="Genomic_DNA"/>
</dbReference>
<evidence type="ECO:0000313" key="2">
    <source>
        <dbReference type="Proteomes" id="UP000263326"/>
    </source>
</evidence>
<proteinExistence type="predicted"/>